<proteinExistence type="predicted"/>
<evidence type="ECO:0000313" key="2">
    <source>
        <dbReference type="Proteomes" id="UP000824120"/>
    </source>
</evidence>
<accession>A0A9J5WFZ7</accession>
<dbReference type="AlphaFoldDB" id="A0A9J5WFZ7"/>
<dbReference type="Proteomes" id="UP000824120">
    <property type="component" value="Chromosome 11"/>
</dbReference>
<keyword evidence="2" id="KW-1185">Reference proteome</keyword>
<gene>
    <name evidence="1" type="ORF">H5410_054413</name>
</gene>
<organism evidence="1 2">
    <name type="scientific">Solanum commersonii</name>
    <name type="common">Commerson's wild potato</name>
    <name type="synonym">Commerson's nightshade</name>
    <dbReference type="NCBI Taxonomy" id="4109"/>
    <lineage>
        <taxon>Eukaryota</taxon>
        <taxon>Viridiplantae</taxon>
        <taxon>Streptophyta</taxon>
        <taxon>Embryophyta</taxon>
        <taxon>Tracheophyta</taxon>
        <taxon>Spermatophyta</taxon>
        <taxon>Magnoliopsida</taxon>
        <taxon>eudicotyledons</taxon>
        <taxon>Gunneridae</taxon>
        <taxon>Pentapetalae</taxon>
        <taxon>asterids</taxon>
        <taxon>lamiids</taxon>
        <taxon>Solanales</taxon>
        <taxon>Solanaceae</taxon>
        <taxon>Solanoideae</taxon>
        <taxon>Solaneae</taxon>
        <taxon>Solanum</taxon>
    </lineage>
</organism>
<dbReference type="EMBL" id="JACXVP010000011">
    <property type="protein sequence ID" value="KAG5574279.1"/>
    <property type="molecule type" value="Genomic_DNA"/>
</dbReference>
<protein>
    <submittedName>
        <fullName evidence="1">Uncharacterized protein</fullName>
    </submittedName>
</protein>
<evidence type="ECO:0000313" key="1">
    <source>
        <dbReference type="EMBL" id="KAG5574279.1"/>
    </source>
</evidence>
<reference evidence="1 2" key="1">
    <citation type="submission" date="2020-09" db="EMBL/GenBank/DDBJ databases">
        <title>De no assembly of potato wild relative species, Solanum commersonii.</title>
        <authorList>
            <person name="Cho K."/>
        </authorList>
    </citation>
    <scope>NUCLEOTIDE SEQUENCE [LARGE SCALE GENOMIC DNA]</scope>
    <source>
        <strain evidence="1">LZ3.2</strain>
        <tissue evidence="1">Leaf</tissue>
    </source>
</reference>
<sequence length="78" mass="8825">MKSLESPRSSNLSHGEVRAVTIPRNNARWCIDSPSYSFTVTSTGIRIDIFIKMGLMQHQIVFNSRILLKIGKMNSSKE</sequence>
<name>A0A9J5WFZ7_SOLCO</name>
<comment type="caution">
    <text evidence="1">The sequence shown here is derived from an EMBL/GenBank/DDBJ whole genome shotgun (WGS) entry which is preliminary data.</text>
</comment>